<evidence type="ECO:0000259" key="9">
    <source>
        <dbReference type="PROSITE" id="PS51698"/>
    </source>
</evidence>
<evidence type="ECO:0000313" key="11">
    <source>
        <dbReference type="Proteomes" id="UP000596660"/>
    </source>
</evidence>
<keyword evidence="11" id="KW-1185">Reference proteome</keyword>
<protein>
    <recommendedName>
        <fullName evidence="4">RING-type E3 ubiquitin transferase</fullName>
        <ecNumber evidence="4">2.3.2.27</ecNumber>
    </recommendedName>
</protein>
<keyword evidence="7" id="KW-0175">Coiled coil</keyword>
<comment type="pathway">
    <text evidence="3">Protein modification; protein ubiquitination.</text>
</comment>
<proteinExistence type="predicted"/>
<dbReference type="GO" id="GO:0005524">
    <property type="term" value="F:ATP binding"/>
    <property type="evidence" value="ECO:0007669"/>
    <property type="project" value="InterPro"/>
</dbReference>
<dbReference type="GO" id="GO:0016567">
    <property type="term" value="P:protein ubiquitination"/>
    <property type="evidence" value="ECO:0007669"/>
    <property type="project" value="UniProtKB-UniPathway"/>
</dbReference>
<dbReference type="PANTHER" id="PTHR45647">
    <property type="entry name" value="OS02G0152300 PROTEIN"/>
    <property type="match status" value="1"/>
</dbReference>
<organism evidence="10 11">
    <name type="scientific">Chenopodium quinoa</name>
    <name type="common">Quinoa</name>
    <dbReference type="NCBI Taxonomy" id="63459"/>
    <lineage>
        <taxon>Eukaryota</taxon>
        <taxon>Viridiplantae</taxon>
        <taxon>Streptophyta</taxon>
        <taxon>Embryophyta</taxon>
        <taxon>Tracheophyta</taxon>
        <taxon>Spermatophyta</taxon>
        <taxon>Magnoliopsida</taxon>
        <taxon>eudicotyledons</taxon>
        <taxon>Gunneridae</taxon>
        <taxon>Pentapetalae</taxon>
        <taxon>Caryophyllales</taxon>
        <taxon>Chenopodiaceae</taxon>
        <taxon>Chenopodioideae</taxon>
        <taxon>Atripliceae</taxon>
        <taxon>Chenopodium</taxon>
    </lineage>
</organism>
<dbReference type="Gene3D" id="1.10.510.10">
    <property type="entry name" value="Transferase(Phosphotransferase) domain 1"/>
    <property type="match status" value="1"/>
</dbReference>
<dbReference type="EnsemblPlants" id="AUR62021158-RA">
    <property type="protein sequence ID" value="AUR62021158-RA:cds"/>
    <property type="gene ID" value="AUR62021158"/>
</dbReference>
<feature type="domain" description="U-box" evidence="9">
    <location>
        <begin position="869"/>
        <end position="940"/>
    </location>
</feature>
<name>A0A803M0A7_CHEQI</name>
<keyword evidence="5" id="KW-0808">Transferase</keyword>
<evidence type="ECO:0000256" key="5">
    <source>
        <dbReference type="ARBA" id="ARBA00022679"/>
    </source>
</evidence>
<feature type="domain" description="Protein kinase" evidence="8">
    <location>
        <begin position="592"/>
        <end position="852"/>
    </location>
</feature>
<reference evidence="10" key="1">
    <citation type="journal article" date="2017" name="Nature">
        <title>The genome of Chenopodium quinoa.</title>
        <authorList>
            <person name="Jarvis D.E."/>
            <person name="Ho Y.S."/>
            <person name="Lightfoot D.J."/>
            <person name="Schmoeckel S.M."/>
            <person name="Li B."/>
            <person name="Borm T.J.A."/>
            <person name="Ohyanagi H."/>
            <person name="Mineta K."/>
            <person name="Michell C.T."/>
            <person name="Saber N."/>
            <person name="Kharbatia N.M."/>
            <person name="Rupper R.R."/>
            <person name="Sharp A.R."/>
            <person name="Dally N."/>
            <person name="Boughton B.A."/>
            <person name="Woo Y.H."/>
            <person name="Gao G."/>
            <person name="Schijlen E.G.W.M."/>
            <person name="Guo X."/>
            <person name="Momin A.A."/>
            <person name="Negrao S."/>
            <person name="Al-Babili S."/>
            <person name="Gehring C."/>
            <person name="Roessner U."/>
            <person name="Jung C."/>
            <person name="Murphy K."/>
            <person name="Arold S.T."/>
            <person name="Gojobori T."/>
            <person name="van der Linden C.G."/>
            <person name="van Loo E.N."/>
            <person name="Jellen E.N."/>
            <person name="Maughan P.J."/>
            <person name="Tester M."/>
        </authorList>
    </citation>
    <scope>NUCLEOTIDE SEQUENCE [LARGE SCALE GENOMIC DNA]</scope>
    <source>
        <strain evidence="10">cv. PI 614886</strain>
    </source>
</reference>
<dbReference type="GO" id="GO:0061630">
    <property type="term" value="F:ubiquitin protein ligase activity"/>
    <property type="evidence" value="ECO:0007669"/>
    <property type="project" value="UniProtKB-EC"/>
</dbReference>
<dbReference type="Gene3D" id="3.30.40.10">
    <property type="entry name" value="Zinc/RING finger domain, C3HC4 (zinc finger)"/>
    <property type="match status" value="1"/>
</dbReference>
<dbReference type="CDD" id="cd16655">
    <property type="entry name" value="RING-Ubox_WDSUB1-like"/>
    <property type="match status" value="1"/>
</dbReference>
<dbReference type="PROSITE" id="PS50011">
    <property type="entry name" value="PROTEIN_KINASE_DOM"/>
    <property type="match status" value="1"/>
</dbReference>
<dbReference type="Gene3D" id="3.30.200.20">
    <property type="entry name" value="Phosphorylase Kinase, domain 1"/>
    <property type="match status" value="1"/>
</dbReference>
<evidence type="ECO:0000259" key="8">
    <source>
        <dbReference type="PROSITE" id="PS50011"/>
    </source>
</evidence>
<dbReference type="SMART" id="SM00504">
    <property type="entry name" value="Ubox"/>
    <property type="match status" value="1"/>
</dbReference>
<reference evidence="10" key="2">
    <citation type="submission" date="2021-03" db="UniProtKB">
        <authorList>
            <consortium name="EnsemblPlants"/>
        </authorList>
    </citation>
    <scope>IDENTIFICATION</scope>
</reference>
<feature type="coiled-coil region" evidence="7">
    <location>
        <begin position="422"/>
        <end position="466"/>
    </location>
</feature>
<sequence length="940" mass="105926">MESKIERENSEQMVNYYAENTVFVAVGKNFKESESVLTWAVKKFGGKKRICILHVHQPHLLSFYRMWIEMETVEDGIVKMIAQHGIKWLVMGAAADKNYTKEMADLKSKKAKYVYEQALVSCHIWFICRGKLICTREGIKNYPGMDMSEAAESQDSNMATKETEKIRLGGPGAEYPPISQPLDLSGVAGEVEHLRVDRLVGGLSLDSDVSSEGSVSESLESDVMTEEVARVRVNNLPASTQDSNMATKESEKIRLGCPGAEYPPISQPLDFCGVILPRVEDRLVGGLSLDSDISSEESESEYVESDAMTEEEVERVGVKESGPVRMDCMADDHGSPPCLTFRERGSILRAFSDDFSSDMKKDTMLKSPNNCRTTNDCIDKEKEDRGYDSKLQLFKFRSSFKSLSSEGKMAGKAKLQTPRETHDRLEQAISDAENLKQLAFEESVKRWKAEDEAVDAKRKADAAKSKYIEMVKQRKAMEEALLKRNLDCGRIKEEYEKCKKELPKVQDQCFGLKSQITESETAAKELEEKIISAVELLISFKNQRDQLQLERDKAVLELKNLENLKQQRTAALSGLQFSKFSLVEIGEATCSFDPCKRIGDGRCGSIYRGILRHVDVAIRMLPNDGFLSQQMFEHWVEILSRIRHPNIVTLMGICPEARTIIYEYLKRGSLEDQLACSGKTPPLQWQTRVRIAIELCSALIFLHTNNPPIIHGNLKPTKVLLDANFKSKLGDLGIFFLIPQNEIPIKSQHCTSLYIDPEFLETGVVTRESDIYSFGMILLRLLTGRSSSGIVKDVKCALQKDKLEFVLDFSAGDWPINQARTLAQMALQCCDRKPSKRPDLASDIWSVLEPLKKSCDTRASCLQKKENRRPPSHFLCPIYQDVMMDPCTAEDGYTYEGEAIRGWLDSGHTTSPMTNLKLSTCDLIPNHALQYAIQEWLQGS</sequence>
<dbReference type="UniPathway" id="UPA00143"/>
<dbReference type="AlphaFoldDB" id="A0A803M0A7"/>
<dbReference type="PROSITE" id="PS51698">
    <property type="entry name" value="U_BOX"/>
    <property type="match status" value="1"/>
</dbReference>
<dbReference type="SUPFAM" id="SSF56112">
    <property type="entry name" value="Protein kinase-like (PK-like)"/>
    <property type="match status" value="1"/>
</dbReference>
<dbReference type="InterPro" id="IPR003613">
    <property type="entry name" value="Ubox_domain"/>
</dbReference>
<dbReference type="Proteomes" id="UP000596660">
    <property type="component" value="Unplaced"/>
</dbReference>
<accession>A0A803M0A7</accession>
<dbReference type="OMA" id="MENCSTE"/>
<dbReference type="Gramene" id="AUR62021158-RA">
    <property type="protein sequence ID" value="AUR62021158-RA:cds"/>
    <property type="gene ID" value="AUR62021158"/>
</dbReference>
<evidence type="ECO:0000256" key="4">
    <source>
        <dbReference type="ARBA" id="ARBA00012483"/>
    </source>
</evidence>
<dbReference type="GO" id="GO:0004672">
    <property type="term" value="F:protein kinase activity"/>
    <property type="evidence" value="ECO:0007669"/>
    <property type="project" value="InterPro"/>
</dbReference>
<dbReference type="Pfam" id="PF07714">
    <property type="entry name" value="PK_Tyr_Ser-Thr"/>
    <property type="match status" value="1"/>
</dbReference>
<evidence type="ECO:0000256" key="3">
    <source>
        <dbReference type="ARBA" id="ARBA00004906"/>
    </source>
</evidence>
<feature type="coiled-coil region" evidence="7">
    <location>
        <begin position="523"/>
        <end position="567"/>
    </location>
</feature>
<dbReference type="InterPro" id="IPR051348">
    <property type="entry name" value="U-box_ubiquitin_ligases"/>
</dbReference>
<dbReference type="SUPFAM" id="SSF57850">
    <property type="entry name" value="RING/U-box"/>
    <property type="match status" value="1"/>
</dbReference>
<evidence type="ECO:0000256" key="2">
    <source>
        <dbReference type="ARBA" id="ARBA00003861"/>
    </source>
</evidence>
<keyword evidence="6" id="KW-0833">Ubl conjugation pathway</keyword>
<dbReference type="EC" id="2.3.2.27" evidence="4"/>
<dbReference type="InterPro" id="IPR011009">
    <property type="entry name" value="Kinase-like_dom_sf"/>
</dbReference>
<evidence type="ECO:0000256" key="7">
    <source>
        <dbReference type="SAM" id="Coils"/>
    </source>
</evidence>
<comment type="function">
    <text evidence="2">Functions as an E3 ubiquitin ligase.</text>
</comment>
<dbReference type="InterPro" id="IPR000719">
    <property type="entry name" value="Prot_kinase_dom"/>
</dbReference>
<dbReference type="Pfam" id="PF04564">
    <property type="entry name" value="U-box"/>
    <property type="match status" value="1"/>
</dbReference>
<dbReference type="PANTHER" id="PTHR45647:SF22">
    <property type="entry name" value="U-BOX DOMAIN-CONTAINING PROTEIN 32"/>
    <property type="match status" value="1"/>
</dbReference>
<evidence type="ECO:0000256" key="6">
    <source>
        <dbReference type="ARBA" id="ARBA00022786"/>
    </source>
</evidence>
<dbReference type="InterPro" id="IPR013083">
    <property type="entry name" value="Znf_RING/FYVE/PHD"/>
</dbReference>
<dbReference type="InterPro" id="IPR001245">
    <property type="entry name" value="Ser-Thr/Tyr_kinase_cat_dom"/>
</dbReference>
<comment type="catalytic activity">
    <reaction evidence="1">
        <text>S-ubiquitinyl-[E2 ubiquitin-conjugating enzyme]-L-cysteine + [acceptor protein]-L-lysine = [E2 ubiquitin-conjugating enzyme]-L-cysteine + N(6)-ubiquitinyl-[acceptor protein]-L-lysine.</text>
        <dbReference type="EC" id="2.3.2.27"/>
    </reaction>
</comment>
<evidence type="ECO:0000256" key="1">
    <source>
        <dbReference type="ARBA" id="ARBA00000900"/>
    </source>
</evidence>
<evidence type="ECO:0000313" key="10">
    <source>
        <dbReference type="EnsemblPlants" id="AUR62021158-RA:cds"/>
    </source>
</evidence>